<dbReference type="AlphaFoldDB" id="A0ABD1NJP4"/>
<evidence type="ECO:0000313" key="1">
    <source>
        <dbReference type="EMBL" id="KAL2347360.1"/>
    </source>
</evidence>
<dbReference type="EMBL" id="JBGMDY010000001">
    <property type="protein sequence ID" value="KAL2347360.1"/>
    <property type="molecule type" value="Genomic_DNA"/>
</dbReference>
<evidence type="ECO:0000313" key="2">
    <source>
        <dbReference type="Proteomes" id="UP001603857"/>
    </source>
</evidence>
<name>A0ABD1NJP4_9FABA</name>
<reference evidence="1 2" key="1">
    <citation type="submission" date="2024-08" db="EMBL/GenBank/DDBJ databases">
        <title>Insights into the chromosomal genome structure of Flemingia macrophylla.</title>
        <authorList>
            <person name="Ding Y."/>
            <person name="Zhao Y."/>
            <person name="Bi W."/>
            <person name="Wu M."/>
            <person name="Zhao G."/>
            <person name="Gong Y."/>
            <person name="Li W."/>
            <person name="Zhang P."/>
        </authorList>
    </citation>
    <scope>NUCLEOTIDE SEQUENCE [LARGE SCALE GENOMIC DNA]</scope>
    <source>
        <strain evidence="1">DYQJB</strain>
        <tissue evidence="1">Leaf</tissue>
    </source>
</reference>
<organism evidence="1 2">
    <name type="scientific">Flemingia macrophylla</name>
    <dbReference type="NCBI Taxonomy" id="520843"/>
    <lineage>
        <taxon>Eukaryota</taxon>
        <taxon>Viridiplantae</taxon>
        <taxon>Streptophyta</taxon>
        <taxon>Embryophyta</taxon>
        <taxon>Tracheophyta</taxon>
        <taxon>Spermatophyta</taxon>
        <taxon>Magnoliopsida</taxon>
        <taxon>eudicotyledons</taxon>
        <taxon>Gunneridae</taxon>
        <taxon>Pentapetalae</taxon>
        <taxon>rosids</taxon>
        <taxon>fabids</taxon>
        <taxon>Fabales</taxon>
        <taxon>Fabaceae</taxon>
        <taxon>Papilionoideae</taxon>
        <taxon>50 kb inversion clade</taxon>
        <taxon>NPAAA clade</taxon>
        <taxon>indigoferoid/millettioid clade</taxon>
        <taxon>Phaseoleae</taxon>
        <taxon>Flemingia</taxon>
    </lineage>
</organism>
<gene>
    <name evidence="1" type="ORF">Fmac_001360</name>
</gene>
<proteinExistence type="predicted"/>
<keyword evidence="2" id="KW-1185">Reference proteome</keyword>
<sequence>MELTFEAELLILTLGFHSLAFECINSIRSFVREFPNIFVKRWSQWIFLQS</sequence>
<comment type="caution">
    <text evidence="1">The sequence shown here is derived from an EMBL/GenBank/DDBJ whole genome shotgun (WGS) entry which is preliminary data.</text>
</comment>
<protein>
    <submittedName>
        <fullName evidence="1">Uncharacterized protein</fullName>
    </submittedName>
</protein>
<accession>A0ABD1NJP4</accession>
<dbReference type="Proteomes" id="UP001603857">
    <property type="component" value="Unassembled WGS sequence"/>
</dbReference>